<reference evidence="2 3" key="1">
    <citation type="submission" date="2014-12" db="EMBL/GenBank/DDBJ databases">
        <title>Frankia sp. BMG5.1 draft genome.</title>
        <authorList>
            <person name="Gtari M."/>
            <person name="Ghodhbane-Gtari F."/>
            <person name="Nouioui I."/>
            <person name="Ktari A."/>
            <person name="Hezbri K."/>
            <person name="Mimouni W."/>
            <person name="Sbissi I."/>
            <person name="Ayari A."/>
            <person name="Yamanaka T."/>
            <person name="Normand P."/>
            <person name="Tisa L.S."/>
            <person name="Boudabous A."/>
        </authorList>
    </citation>
    <scope>NUCLEOTIDE SEQUENCE [LARGE SCALE GENOMIC DNA]</scope>
    <source>
        <strain evidence="2 3">BMG5.1</strain>
    </source>
</reference>
<name>A0ABR5F8F6_9ACTN</name>
<evidence type="ECO:0000313" key="2">
    <source>
        <dbReference type="EMBL" id="KLL13014.1"/>
    </source>
</evidence>
<dbReference type="RefSeq" id="WP_047221143.1">
    <property type="nucleotide sequence ID" value="NZ_JWIO01000001.1"/>
</dbReference>
<comment type="caution">
    <text evidence="2">The sequence shown here is derived from an EMBL/GenBank/DDBJ whole genome shotgun (WGS) entry which is preliminary data.</text>
</comment>
<proteinExistence type="predicted"/>
<evidence type="ECO:0000313" key="3">
    <source>
        <dbReference type="Proteomes" id="UP000035425"/>
    </source>
</evidence>
<sequence length="270" mass="27583">MFGAGPAAGTALRVLIDSGLDAHLFVTHDRATHDADGPAAVPPSPTGGPAGADGESPRTGGEFPDERGFAGRFTRLDSGGYGIHPQDDGRRPFDVRGGDQPVTRWDAVVLLGGVVGPVVGKAAAYRLSSPPAVPSALFGGVFNPDAEGVYGCGVLPGGVSPGSGPGPAGGTGAISVTDAVRLAEAQARWLGEYLRGRYLLPPRSVMLAATGAAGASRSPVGDLRGRWSRPHHRGGVDAYLRWLAAEVRRGRARAAAGRYPLPVPSLLTTC</sequence>
<feature type="region of interest" description="Disordered" evidence="1">
    <location>
        <begin position="33"/>
        <end position="69"/>
    </location>
</feature>
<dbReference type="Proteomes" id="UP000035425">
    <property type="component" value="Unassembled WGS sequence"/>
</dbReference>
<dbReference type="EMBL" id="JWIO01000001">
    <property type="protein sequence ID" value="KLL13014.1"/>
    <property type="molecule type" value="Genomic_DNA"/>
</dbReference>
<accession>A0ABR5F8F6</accession>
<evidence type="ECO:0000256" key="1">
    <source>
        <dbReference type="SAM" id="MobiDB-lite"/>
    </source>
</evidence>
<keyword evidence="3" id="KW-1185">Reference proteome</keyword>
<protein>
    <submittedName>
        <fullName evidence="2">Uncharacterized protein</fullName>
    </submittedName>
</protein>
<organism evidence="2 3">
    <name type="scientific">Protofrankia coriariae</name>
    <dbReference type="NCBI Taxonomy" id="1562887"/>
    <lineage>
        <taxon>Bacteria</taxon>
        <taxon>Bacillati</taxon>
        <taxon>Actinomycetota</taxon>
        <taxon>Actinomycetes</taxon>
        <taxon>Frankiales</taxon>
        <taxon>Frankiaceae</taxon>
        <taxon>Protofrankia</taxon>
    </lineage>
</organism>
<gene>
    <name evidence="2" type="ORF">FrCorBMG51_00200</name>
</gene>